<keyword evidence="3" id="KW-1185">Reference proteome</keyword>
<dbReference type="Proteomes" id="UP000789595">
    <property type="component" value="Unassembled WGS sequence"/>
</dbReference>
<dbReference type="EMBL" id="CAKKNE010000003">
    <property type="protein sequence ID" value="CAH0371241.1"/>
    <property type="molecule type" value="Genomic_DNA"/>
</dbReference>
<gene>
    <name evidence="2" type="ORF">PECAL_3P11730</name>
</gene>
<reference evidence="2" key="1">
    <citation type="submission" date="2021-11" db="EMBL/GenBank/DDBJ databases">
        <authorList>
            <consortium name="Genoscope - CEA"/>
            <person name="William W."/>
        </authorList>
    </citation>
    <scope>NUCLEOTIDE SEQUENCE</scope>
</reference>
<accession>A0A8J2SI46</accession>
<organism evidence="2 3">
    <name type="scientific">Pelagomonas calceolata</name>
    <dbReference type="NCBI Taxonomy" id="35677"/>
    <lineage>
        <taxon>Eukaryota</taxon>
        <taxon>Sar</taxon>
        <taxon>Stramenopiles</taxon>
        <taxon>Ochrophyta</taxon>
        <taxon>Pelagophyceae</taxon>
        <taxon>Pelagomonadales</taxon>
        <taxon>Pelagomonadaceae</taxon>
        <taxon>Pelagomonas</taxon>
    </lineage>
</organism>
<dbReference type="SUPFAM" id="SSF51197">
    <property type="entry name" value="Clavaminate synthase-like"/>
    <property type="match status" value="1"/>
</dbReference>
<feature type="region of interest" description="Disordered" evidence="1">
    <location>
        <begin position="13"/>
        <end position="141"/>
    </location>
</feature>
<protein>
    <submittedName>
        <fullName evidence="2">Uncharacterized protein</fullName>
    </submittedName>
</protein>
<dbReference type="InterPro" id="IPR032857">
    <property type="entry name" value="ALKBH4"/>
</dbReference>
<sequence length="431" mass="46860">MSGNALLKELAAARAARRGEPTLAEPAAAPGPAAAAPAARPAAPATPSSPAPARTRDIISIDSDDDAAPAPAAQPAREGVIEIHSDSDDDAAATSRRVTRDAIDLTRDSDDEGPRKRQRTAAPQRQRALPAPRPPPPQRPRIQVIRNYGGVQGLAVAPRFLSEAAERRLFESMGTRCPLPDGRVETKYGRCDLTGAPRARYDRFSPDLWRVINGIRDHVFPELLLPDFALFWSYALKRNRGGGVAFNGEAFARHYDSKITYGETVAGLSVGRASLLVMERCPCDKVERQCKCFFRNSGVATERVEVPLPRGSVYVMSGDARDQRDRSHAWKHSIVWPSRPEAAPAWNTSGERRSVTLRATKPWSEYCLANRVAEGLGPNPGDVAARLRQQRSLRISSDGREKRPNPAALAAALRAGSIPYQLRFGAADFAA</sequence>
<dbReference type="PANTHER" id="PTHR12463:SF1">
    <property type="entry name" value="2-OXOGLUTARATE AND FE-DEPENDENT OXYGENASE FAMILY PROTEIN"/>
    <property type="match status" value="1"/>
</dbReference>
<name>A0A8J2SI46_9STRA</name>
<dbReference type="Gene3D" id="2.60.120.590">
    <property type="entry name" value="Alpha-ketoglutarate-dependent dioxygenase AlkB-like"/>
    <property type="match status" value="1"/>
</dbReference>
<feature type="compositionally biased region" description="Low complexity" evidence="1">
    <location>
        <begin position="21"/>
        <end position="53"/>
    </location>
</feature>
<feature type="compositionally biased region" description="Basic and acidic residues" evidence="1">
    <location>
        <begin position="98"/>
        <end position="115"/>
    </location>
</feature>
<comment type="caution">
    <text evidence="2">The sequence shown here is derived from an EMBL/GenBank/DDBJ whole genome shotgun (WGS) entry which is preliminary data.</text>
</comment>
<feature type="compositionally biased region" description="Low complexity" evidence="1">
    <location>
        <begin position="120"/>
        <end position="130"/>
    </location>
</feature>
<dbReference type="OrthoDB" id="412814at2759"/>
<dbReference type="PANTHER" id="PTHR12463">
    <property type="entry name" value="OXYGENASE-RELATED"/>
    <property type="match status" value="1"/>
</dbReference>
<evidence type="ECO:0000256" key="1">
    <source>
        <dbReference type="SAM" id="MobiDB-lite"/>
    </source>
</evidence>
<evidence type="ECO:0000313" key="2">
    <source>
        <dbReference type="EMBL" id="CAH0371241.1"/>
    </source>
</evidence>
<dbReference type="GO" id="GO:0070988">
    <property type="term" value="P:demethylation"/>
    <property type="evidence" value="ECO:0007669"/>
    <property type="project" value="InterPro"/>
</dbReference>
<dbReference type="GO" id="GO:0016491">
    <property type="term" value="F:oxidoreductase activity"/>
    <property type="evidence" value="ECO:0007669"/>
    <property type="project" value="TreeGrafter"/>
</dbReference>
<evidence type="ECO:0000313" key="3">
    <source>
        <dbReference type="Proteomes" id="UP000789595"/>
    </source>
</evidence>
<dbReference type="AlphaFoldDB" id="A0A8J2SI46"/>
<dbReference type="GO" id="GO:0032451">
    <property type="term" value="F:demethylase activity"/>
    <property type="evidence" value="ECO:0007669"/>
    <property type="project" value="TreeGrafter"/>
</dbReference>
<proteinExistence type="predicted"/>
<dbReference type="InterPro" id="IPR037151">
    <property type="entry name" value="AlkB-like_sf"/>
</dbReference>